<dbReference type="PANTHER" id="PTHR45527">
    <property type="entry name" value="NONRIBOSOMAL PEPTIDE SYNTHETASE"/>
    <property type="match status" value="1"/>
</dbReference>
<dbReference type="SUPFAM" id="SSF56801">
    <property type="entry name" value="Acetyl-CoA synthetase-like"/>
    <property type="match status" value="1"/>
</dbReference>
<name>A0ABT4XW79_9RHOB</name>
<dbReference type="InterPro" id="IPR042099">
    <property type="entry name" value="ANL_N_sf"/>
</dbReference>
<evidence type="ECO:0000259" key="1">
    <source>
        <dbReference type="Pfam" id="PF00501"/>
    </source>
</evidence>
<feature type="domain" description="AMP-dependent synthetase/ligase" evidence="1">
    <location>
        <begin position="361"/>
        <end position="705"/>
    </location>
</feature>
<dbReference type="EMBL" id="JAQIOY010000008">
    <property type="protein sequence ID" value="MDA7426225.1"/>
    <property type="molecule type" value="Genomic_DNA"/>
</dbReference>
<dbReference type="Pfam" id="PF00501">
    <property type="entry name" value="AMP-binding"/>
    <property type="match status" value="1"/>
</dbReference>
<dbReference type="RefSeq" id="WP_271433584.1">
    <property type="nucleotide sequence ID" value="NZ_JAQIOY010000008.1"/>
</dbReference>
<dbReference type="SUPFAM" id="SSF52540">
    <property type="entry name" value="P-loop containing nucleoside triphosphate hydrolases"/>
    <property type="match status" value="1"/>
</dbReference>
<dbReference type="SUPFAM" id="SSF47336">
    <property type="entry name" value="ACP-like"/>
    <property type="match status" value="1"/>
</dbReference>
<dbReference type="InterPro" id="IPR036736">
    <property type="entry name" value="ACP-like_sf"/>
</dbReference>
<dbReference type="Gene3D" id="3.40.50.12780">
    <property type="entry name" value="N-terminal domain of ligase-like"/>
    <property type="match status" value="1"/>
</dbReference>
<dbReference type="Gene3D" id="3.30.300.30">
    <property type="match status" value="1"/>
</dbReference>
<dbReference type="Proteomes" id="UP001210720">
    <property type="component" value="Unassembled WGS sequence"/>
</dbReference>
<proteinExistence type="predicted"/>
<accession>A0ABT4XW79</accession>
<dbReference type="InterPro" id="IPR010071">
    <property type="entry name" value="AA_adenyl_dom"/>
</dbReference>
<dbReference type="InterPro" id="IPR045851">
    <property type="entry name" value="AMP-bd_C_sf"/>
</dbReference>
<dbReference type="Gene3D" id="3.40.50.300">
    <property type="entry name" value="P-loop containing nucleotide triphosphate hydrolases"/>
    <property type="match status" value="1"/>
</dbReference>
<protein>
    <submittedName>
        <fullName evidence="2">Amino acid adenylation domain-containing protein</fullName>
    </submittedName>
</protein>
<keyword evidence="3" id="KW-1185">Reference proteome</keyword>
<dbReference type="Pfam" id="PF13469">
    <property type="entry name" value="Sulfotransfer_3"/>
    <property type="match status" value="1"/>
</dbReference>
<evidence type="ECO:0000313" key="3">
    <source>
        <dbReference type="Proteomes" id="UP001210720"/>
    </source>
</evidence>
<dbReference type="NCBIfam" id="TIGR01733">
    <property type="entry name" value="AA-adenyl-dom"/>
    <property type="match status" value="1"/>
</dbReference>
<dbReference type="PROSITE" id="PS00455">
    <property type="entry name" value="AMP_BINDING"/>
    <property type="match status" value="1"/>
</dbReference>
<dbReference type="InterPro" id="IPR020845">
    <property type="entry name" value="AMP-binding_CS"/>
</dbReference>
<dbReference type="PANTHER" id="PTHR45527:SF1">
    <property type="entry name" value="FATTY ACID SYNTHASE"/>
    <property type="match status" value="1"/>
</dbReference>
<gene>
    <name evidence="2" type="ORF">PFY00_15925</name>
</gene>
<evidence type="ECO:0000313" key="2">
    <source>
        <dbReference type="EMBL" id="MDA7426225.1"/>
    </source>
</evidence>
<comment type="caution">
    <text evidence="2">The sequence shown here is derived from an EMBL/GenBank/DDBJ whole genome shotgun (WGS) entry which is preliminary data.</text>
</comment>
<sequence length="1219" mass="131834">MKQKPVLFLICSERSGSNLIRAMMDAHPQIAAPQPLHLIRDVIARADAMDFGQRDSAVANRMLDLVRTSLHKQFPADQADEIANGVEQVEPFTPRNMMRALYDGIAEQTGATLVMVKENELHEAAGQIIDAFPDARFVFQTRDPRDYLASAVALKSGRFGNKFGSFRNAMQIWSADQRFGLRMLGHFGPDRVFFQRYEDLVADPEGVLRDLCAFAGLPFAPEMLEFHQRDNVQDFSARKDAWKNLAKPVMSGNFNKYRKSLTRRQIRAVEAMLGPLMDRLGYRRDFAKETSRFSLVWPSLTEPFERRANKAWTPFFTVANSKHHAALDKQAAPIALSYAGRSTAQLEPGQQVPDLATRLTTAASQNPDGLALSIAGETWTYDRLFGAAAALAARLPGPKPVVAVYAARHASSYIGILATILAGGTYVPINCRFPDARNRDILARSGAVCILGADRFSDAIERLVEGTSVAPLYLPDAPQSDVPDGWMPARARQQDDAYILFTSGSTGIPKGVAISQSNLGAYLDNALRILQPKPQDRFSQTFDLTFDLSVHDLFVAWSSGAALCVPSAEDLAAPGAYLEREQITQWFSVPTLAATARRTGALQPGAFASLRCALFCGEALPSDVARDWMLAAPKARAENWYGPTEATIACLRHDIARDAGDGVVPIGMPFRNMTALVIGEDGTEKPDGEIGALYLGGPQVAAGYLNDPEKTAAAFVTLPGRSERFYDTGDLASRNGDVLHFHGRRDFQAKIRGYRVELGEIETVLRGQMNGAEVVALTWPPGEVTATHVVAAVQTDQSNPRLDRNAIQEQLPDYMIPSTLFGLAAFPTNASGKVDRQAIAKAIAAQIDAREAPVGDGFDSKVMAAILQIKPTLSEDEVRTADNLLMAGLDSLDFVNLTIVISEDFGVALDETRVALLANLRFDELVDNLERGVDANAALAAIPEERMVRANRAIAFLAAAPSVFSKSEPQTILAFGSSGTMRGVHSAFGEGVAKTAGLPVRVLNVGLPALTSAGLARMAEHIAGLAGNANIGAILHEFDPVLLSVVPPKGDVELDEAVFHAAPGTLHRPKSGGTELDWDSGLHGTLAARQGAPTKKKKPLWERERDHEIASVYRGETAFDAKAVDHWIAATQTLCALGSPVLGWVHPLAEGHVGGGLLEDALARCEAEADVRVVRPEQLRLGADLFLNINHMSPGPGMHALTEQLMQHAIASLTRGSGT</sequence>
<organism evidence="2 3">
    <name type="scientific">Thalassococcus lentus</name>
    <dbReference type="NCBI Taxonomy" id="1210524"/>
    <lineage>
        <taxon>Bacteria</taxon>
        <taxon>Pseudomonadati</taxon>
        <taxon>Pseudomonadota</taxon>
        <taxon>Alphaproteobacteria</taxon>
        <taxon>Rhodobacterales</taxon>
        <taxon>Roseobacteraceae</taxon>
        <taxon>Thalassococcus</taxon>
    </lineage>
</organism>
<dbReference type="InterPro" id="IPR000873">
    <property type="entry name" value="AMP-dep_synth/lig_dom"/>
</dbReference>
<dbReference type="InterPro" id="IPR027417">
    <property type="entry name" value="P-loop_NTPase"/>
</dbReference>
<reference evidence="2 3" key="1">
    <citation type="submission" date="2023-01" db="EMBL/GenBank/DDBJ databases">
        <title>Thalassococcus onchidii sp. nov., isolated from a marine invertebrate from the South China Sea.</title>
        <authorList>
            <person name="Xu S."/>
            <person name="Liu Z."/>
            <person name="Xu Y."/>
        </authorList>
    </citation>
    <scope>NUCLEOTIDE SEQUENCE [LARGE SCALE GENOMIC DNA]</scope>
    <source>
        <strain evidence="2 3">KCTC 32084</strain>
    </source>
</reference>